<name>A0A1H3U1E1_9PSEU</name>
<dbReference type="STRING" id="418495.SAMN05216215_109719"/>
<sequence length="94" mass="10300">MTRPPIVRYRDGRALVDRSSLAKLTGRSVHTIRGTCPIADRDRSTGRPLYDAQQCAQILATIPARDRQPGALAAEAAGVLRHDEIKRPKVVQAT</sequence>
<keyword evidence="2" id="KW-1185">Reference proteome</keyword>
<accession>A0A1H3U1E1</accession>
<gene>
    <name evidence="1" type="ORF">SAMN05216215_109719</name>
</gene>
<reference evidence="2" key="1">
    <citation type="submission" date="2016-10" db="EMBL/GenBank/DDBJ databases">
        <authorList>
            <person name="Varghese N."/>
            <person name="Submissions S."/>
        </authorList>
    </citation>
    <scope>NUCLEOTIDE SEQUENCE [LARGE SCALE GENOMIC DNA]</scope>
    <source>
        <strain evidence="2">CGMCC 4.3530</strain>
    </source>
</reference>
<dbReference type="EMBL" id="FNOK01000097">
    <property type="protein sequence ID" value="SDZ55319.1"/>
    <property type="molecule type" value="Genomic_DNA"/>
</dbReference>
<dbReference type="AlphaFoldDB" id="A0A1H3U1E1"/>
<protein>
    <submittedName>
        <fullName evidence="1">Uncharacterized protein</fullName>
    </submittedName>
</protein>
<proteinExistence type="predicted"/>
<evidence type="ECO:0000313" key="2">
    <source>
        <dbReference type="Proteomes" id="UP000199529"/>
    </source>
</evidence>
<evidence type="ECO:0000313" key="1">
    <source>
        <dbReference type="EMBL" id="SDZ55319.1"/>
    </source>
</evidence>
<dbReference type="Proteomes" id="UP000199529">
    <property type="component" value="Unassembled WGS sequence"/>
</dbReference>
<dbReference type="OrthoDB" id="3699346at2"/>
<dbReference type="RefSeq" id="WP_093278640.1">
    <property type="nucleotide sequence ID" value="NZ_FNOK01000097.1"/>
</dbReference>
<organism evidence="1 2">
    <name type="scientific">Saccharopolyspora shandongensis</name>
    <dbReference type="NCBI Taxonomy" id="418495"/>
    <lineage>
        <taxon>Bacteria</taxon>
        <taxon>Bacillati</taxon>
        <taxon>Actinomycetota</taxon>
        <taxon>Actinomycetes</taxon>
        <taxon>Pseudonocardiales</taxon>
        <taxon>Pseudonocardiaceae</taxon>
        <taxon>Saccharopolyspora</taxon>
    </lineage>
</organism>